<gene>
    <name evidence="6" type="ORF">FHG89_12585</name>
</gene>
<dbReference type="InterPro" id="IPR036388">
    <property type="entry name" value="WH-like_DNA-bd_sf"/>
</dbReference>
<feature type="region of interest" description="Disordered" evidence="4">
    <location>
        <begin position="750"/>
        <end position="778"/>
    </location>
</feature>
<dbReference type="GO" id="GO:0003677">
    <property type="term" value="F:DNA binding"/>
    <property type="evidence" value="ECO:0007669"/>
    <property type="project" value="UniProtKB-KW"/>
</dbReference>
<accession>A0A5C4QT62</accession>
<evidence type="ECO:0000313" key="6">
    <source>
        <dbReference type="EMBL" id="TNH29519.1"/>
    </source>
</evidence>
<evidence type="ECO:0000256" key="3">
    <source>
        <dbReference type="ARBA" id="ARBA00023163"/>
    </source>
</evidence>
<organism evidence="6 7">
    <name type="scientific">Micromonospora orduensis</name>
    <dbReference type="NCBI Taxonomy" id="1420891"/>
    <lineage>
        <taxon>Bacteria</taxon>
        <taxon>Bacillati</taxon>
        <taxon>Actinomycetota</taxon>
        <taxon>Actinomycetes</taxon>
        <taxon>Micromonosporales</taxon>
        <taxon>Micromonosporaceae</taxon>
        <taxon>Micromonospora</taxon>
    </lineage>
</organism>
<dbReference type="SUPFAM" id="SSF52540">
    <property type="entry name" value="P-loop containing nucleoside triphosphate hydrolases"/>
    <property type="match status" value="1"/>
</dbReference>
<dbReference type="InterPro" id="IPR000792">
    <property type="entry name" value="Tscrpt_reg_LuxR_C"/>
</dbReference>
<keyword evidence="7" id="KW-1185">Reference proteome</keyword>
<dbReference type="OrthoDB" id="4811808at2"/>
<dbReference type="InterPro" id="IPR016032">
    <property type="entry name" value="Sig_transdc_resp-reg_C-effctor"/>
</dbReference>
<name>A0A5C4QT62_9ACTN</name>
<dbReference type="PROSITE" id="PS50043">
    <property type="entry name" value="HTH_LUXR_2"/>
    <property type="match status" value="1"/>
</dbReference>
<evidence type="ECO:0000256" key="1">
    <source>
        <dbReference type="ARBA" id="ARBA00023015"/>
    </source>
</evidence>
<keyword evidence="2" id="KW-0238">DNA-binding</keyword>
<dbReference type="GO" id="GO:0006355">
    <property type="term" value="P:regulation of DNA-templated transcription"/>
    <property type="evidence" value="ECO:0007669"/>
    <property type="project" value="InterPro"/>
</dbReference>
<comment type="caution">
    <text evidence="6">The sequence shown here is derived from an EMBL/GenBank/DDBJ whole genome shotgun (WGS) entry which is preliminary data.</text>
</comment>
<evidence type="ECO:0000313" key="7">
    <source>
        <dbReference type="Proteomes" id="UP000306145"/>
    </source>
</evidence>
<dbReference type="AlphaFoldDB" id="A0A5C4QT62"/>
<evidence type="ECO:0000259" key="5">
    <source>
        <dbReference type="PROSITE" id="PS50043"/>
    </source>
</evidence>
<dbReference type="PROSITE" id="PS00622">
    <property type="entry name" value="HTH_LUXR_1"/>
    <property type="match status" value="1"/>
</dbReference>
<dbReference type="CDD" id="cd06170">
    <property type="entry name" value="LuxR_C_like"/>
    <property type="match status" value="1"/>
</dbReference>
<dbReference type="Pfam" id="PF00196">
    <property type="entry name" value="GerE"/>
    <property type="match status" value="1"/>
</dbReference>
<proteinExistence type="predicted"/>
<sequence length="856" mass="88816">MNDVAESRLLLGRGAGSLLDLVGRDPRGPLVVGVSGPGGHGKTALLTEVARAHQRAGFAVRMSAPEPGETVDPDALVLIDDAHLLDDARLGALLRLVAGRRHRLVVAYRPWPRSAALTDLADVLRRDGQAVLLGPFTRELTAAYLATVSELGGRGDLVDFVHTQTAGVPRYVERLARALAGADAPPGAPVEPPRSVLLEFGPDLEAQPTAVRRLLLAVAAGVPLPVSMLGALLDQEPEAVDELIATTRAAGLIGADGRLAPIVRRVVTALSPATDRAAVWRRLTELQLARGGAVLPLVRSLRAAGALADCPATTLTAAATEALADEPAFAADLFAAATAAGAPASAQQALATALAGNLDDALRLADRLLATAPPAERAEAAVVAATALAHRGHVGRSVELYRWSGSASSVAFATVGGLAGGDLAAAGEAPADDPAGEPPTLRASAARLMADGVRESVTGPPTAALSALVQAAALLEPDGRAALLPDSPAALAALTAVHCGELEIAERVLHRALAAGVGGPLMTRRHRLLQAWILMVRGQTAAAADRLAATTADGRPLESRDLLFAAALRMGIARRNSDLGTLKGGWGQALEAVVRHPVDLFTLLPLGELAIAGARLGDLARLEPYLREGRSLLNRLDDPPLWSVPLHWSGLHAAILADEPAVADDRVAALLAAAGHSRYAAVVAAAAESWVEVLRGAVDPVRVETAARGLHDTGLWWDGARLAGQAAIRTADRRAMTTLLECARALQGRPAGVDGGQRPATGEGAAPVADAITGPTQPGLSDREYEVAELVLAGLTYREIGDRLFISAKTVEHHVARMRSRLNCANRAELLALLRTVVADRASNTAGQPWPRRSTR</sequence>
<reference evidence="6 7" key="1">
    <citation type="submission" date="2019-06" db="EMBL/GenBank/DDBJ databases">
        <title>Micromonospora ordensis sp. nov., isolated from deep marine sediment.</title>
        <authorList>
            <person name="Veyisoglu A."/>
            <person name="Carro L."/>
            <person name="Klenk H.-P."/>
            <person name="Sahin N."/>
        </authorList>
    </citation>
    <scope>NUCLEOTIDE SEQUENCE [LARGE SCALE GENOMIC DNA]</scope>
    <source>
        <strain evidence="6 7">S2509</strain>
    </source>
</reference>
<dbReference type="Proteomes" id="UP000306145">
    <property type="component" value="Unassembled WGS sequence"/>
</dbReference>
<keyword evidence="3" id="KW-0804">Transcription</keyword>
<evidence type="ECO:0000256" key="2">
    <source>
        <dbReference type="ARBA" id="ARBA00023125"/>
    </source>
</evidence>
<dbReference type="EMBL" id="VDFY01000142">
    <property type="protein sequence ID" value="TNH29519.1"/>
    <property type="molecule type" value="Genomic_DNA"/>
</dbReference>
<keyword evidence="1" id="KW-0805">Transcription regulation</keyword>
<dbReference type="PANTHER" id="PTHR44688">
    <property type="entry name" value="DNA-BINDING TRANSCRIPTIONAL ACTIVATOR DEVR_DOSR"/>
    <property type="match status" value="1"/>
</dbReference>
<dbReference type="PRINTS" id="PR00364">
    <property type="entry name" value="DISEASERSIST"/>
</dbReference>
<dbReference type="InterPro" id="IPR027417">
    <property type="entry name" value="P-loop_NTPase"/>
</dbReference>
<dbReference type="SUPFAM" id="SSF46894">
    <property type="entry name" value="C-terminal effector domain of the bipartite response regulators"/>
    <property type="match status" value="1"/>
</dbReference>
<dbReference type="SMART" id="SM00421">
    <property type="entry name" value="HTH_LUXR"/>
    <property type="match status" value="1"/>
</dbReference>
<protein>
    <submittedName>
        <fullName evidence="6">LuxR family transcriptional regulator</fullName>
    </submittedName>
</protein>
<feature type="domain" description="HTH luxR-type" evidence="5">
    <location>
        <begin position="773"/>
        <end position="838"/>
    </location>
</feature>
<dbReference type="PRINTS" id="PR00038">
    <property type="entry name" value="HTHLUXR"/>
</dbReference>
<evidence type="ECO:0000256" key="4">
    <source>
        <dbReference type="SAM" id="MobiDB-lite"/>
    </source>
</evidence>
<dbReference type="PANTHER" id="PTHR44688:SF16">
    <property type="entry name" value="DNA-BINDING TRANSCRIPTIONAL ACTIVATOR DEVR_DOSR"/>
    <property type="match status" value="1"/>
</dbReference>
<dbReference type="Gene3D" id="1.10.10.10">
    <property type="entry name" value="Winged helix-like DNA-binding domain superfamily/Winged helix DNA-binding domain"/>
    <property type="match status" value="1"/>
</dbReference>